<proteinExistence type="predicted"/>
<feature type="region of interest" description="Disordered" evidence="1">
    <location>
        <begin position="125"/>
        <end position="212"/>
    </location>
</feature>
<evidence type="ECO:0000256" key="1">
    <source>
        <dbReference type="SAM" id="MobiDB-lite"/>
    </source>
</evidence>
<evidence type="ECO:0000313" key="3">
    <source>
        <dbReference type="Proteomes" id="UP000292235"/>
    </source>
</evidence>
<dbReference type="Proteomes" id="UP000292235">
    <property type="component" value="Chromosome"/>
</dbReference>
<sequence>MGIPERPGMPSNPSKIGGTGAQHGARAERETCRCHRGNRMVPTESRGGRRPCRLRDRRGRAPVRHALACRNVDRRYASLREGAPHLVRGAVPPTSTPCHARRDRTGLAGHPRYRRLRMAYRYADRAGRTRERERGCGSPSAACRSRVLGGRPGASAAAVVGPSPGTSSFPSPADRPTGGSSGGRRCPRSDRVLLPTGPASGRRGRPDGAAPVHLRRCRLLPGRHLLQRGRAKRLLRGRWGSGLPRGLDVLRRLPARRGAPVLHPRGQIGGRSR</sequence>
<keyword evidence="3" id="KW-1185">Reference proteome</keyword>
<protein>
    <submittedName>
        <fullName evidence="2">Uncharacterized protein</fullName>
    </submittedName>
</protein>
<gene>
    <name evidence="2" type="ORF">EKD16_18555</name>
</gene>
<reference evidence="2 3" key="1">
    <citation type="submission" date="2019-02" db="EMBL/GenBank/DDBJ databases">
        <authorList>
            <person name="Khodamoradi S."/>
            <person name="Hahnke R.L."/>
            <person name="Kaempfer P."/>
            <person name="Schumann P."/>
            <person name="Rohde M."/>
            <person name="Steinert M."/>
            <person name="Luzhetskyy A."/>
            <person name="Wink J."/>
            <person name="Ruckert C."/>
        </authorList>
    </citation>
    <scope>NUCLEOTIDE SEQUENCE [LARGE SCALE GENOMIC DNA]</scope>
    <source>
        <strain evidence="2 3">M2</strain>
    </source>
</reference>
<organism evidence="2 3">
    <name type="scientific">Streptomonospora litoralis</name>
    <dbReference type="NCBI Taxonomy" id="2498135"/>
    <lineage>
        <taxon>Bacteria</taxon>
        <taxon>Bacillati</taxon>
        <taxon>Actinomycetota</taxon>
        <taxon>Actinomycetes</taxon>
        <taxon>Streptosporangiales</taxon>
        <taxon>Nocardiopsidaceae</taxon>
        <taxon>Streptomonospora</taxon>
    </lineage>
</organism>
<accession>A0A4P6Q4A5</accession>
<dbReference type="KEGG" id="strr:EKD16_18555"/>
<feature type="compositionally biased region" description="Low complexity" evidence="1">
    <location>
        <begin position="161"/>
        <end position="178"/>
    </location>
</feature>
<evidence type="ECO:0000313" key="2">
    <source>
        <dbReference type="EMBL" id="QBI55475.1"/>
    </source>
</evidence>
<name>A0A4P6Q4A5_9ACTN</name>
<dbReference type="AlphaFoldDB" id="A0A4P6Q4A5"/>
<dbReference type="EMBL" id="CP036455">
    <property type="protein sequence ID" value="QBI55475.1"/>
    <property type="molecule type" value="Genomic_DNA"/>
</dbReference>
<feature type="region of interest" description="Disordered" evidence="1">
    <location>
        <begin position="1"/>
        <end position="30"/>
    </location>
</feature>
<feature type="compositionally biased region" description="Basic and acidic residues" evidence="1">
    <location>
        <begin position="125"/>
        <end position="135"/>
    </location>
</feature>